<evidence type="ECO:0000313" key="2">
    <source>
        <dbReference type="EMBL" id="QSZ42634.1"/>
    </source>
</evidence>
<keyword evidence="3" id="KW-1185">Reference proteome</keyword>
<reference evidence="2" key="2">
    <citation type="submission" date="2021-04" db="EMBL/GenBank/DDBJ databases">
        <title>Isolation and characterization of a novel species of the genus Sulfurimonas.</title>
        <authorList>
            <person name="Fukui M."/>
        </authorList>
    </citation>
    <scope>NUCLEOTIDE SEQUENCE</scope>
    <source>
        <strain evidence="2">H1576</strain>
    </source>
</reference>
<protein>
    <submittedName>
        <fullName evidence="2">Uncharacterized protein</fullName>
    </submittedName>
</protein>
<keyword evidence="1" id="KW-0472">Membrane</keyword>
<name>A0A975B1R5_9BACT</name>
<organism evidence="2 3">
    <name type="scientific">Sulfurimonas aquatica</name>
    <dbReference type="NCBI Taxonomy" id="2672570"/>
    <lineage>
        <taxon>Bacteria</taxon>
        <taxon>Pseudomonadati</taxon>
        <taxon>Campylobacterota</taxon>
        <taxon>Epsilonproteobacteria</taxon>
        <taxon>Campylobacterales</taxon>
        <taxon>Sulfurimonadaceae</taxon>
        <taxon>Sulfurimonas</taxon>
    </lineage>
</organism>
<dbReference type="EMBL" id="CP046072">
    <property type="protein sequence ID" value="QSZ42634.1"/>
    <property type="molecule type" value="Genomic_DNA"/>
</dbReference>
<reference evidence="2" key="1">
    <citation type="submission" date="2019-11" db="EMBL/GenBank/DDBJ databases">
        <authorList>
            <person name="Kojima H."/>
        </authorList>
    </citation>
    <scope>NUCLEOTIDE SEQUENCE</scope>
    <source>
        <strain evidence="2">H1576</strain>
    </source>
</reference>
<keyword evidence="1" id="KW-0812">Transmembrane</keyword>
<dbReference type="AlphaFoldDB" id="A0A975B1R5"/>
<proteinExistence type="predicted"/>
<feature type="transmembrane region" description="Helical" evidence="1">
    <location>
        <begin position="6"/>
        <end position="24"/>
    </location>
</feature>
<dbReference type="Proteomes" id="UP000671852">
    <property type="component" value="Chromosome"/>
</dbReference>
<gene>
    <name evidence="2" type="ORF">GJV85_11115</name>
</gene>
<accession>A0A975B1R5</accession>
<dbReference type="RefSeq" id="WP_207561445.1">
    <property type="nucleotide sequence ID" value="NZ_CP046072.1"/>
</dbReference>
<evidence type="ECO:0000256" key="1">
    <source>
        <dbReference type="SAM" id="Phobius"/>
    </source>
</evidence>
<sequence>MKNKYLFPILALLLIVNMGIYFLINPSYEKSMQAKYYYEIGDYKEAYKLANEAFSKDVYNRMASTIMAQSKTSLLYVDYINQAKEYLIQINIIAAKDTISKADRARIKMMSEVVIDSYVKLAPSIITNKTLVEDAAKYHDDFEKLLEKVTK</sequence>
<keyword evidence="1" id="KW-1133">Transmembrane helix</keyword>
<dbReference type="KEGG" id="saqt:GJV85_11115"/>
<evidence type="ECO:0000313" key="3">
    <source>
        <dbReference type="Proteomes" id="UP000671852"/>
    </source>
</evidence>